<evidence type="ECO:0000256" key="3">
    <source>
        <dbReference type="ARBA" id="ARBA00022679"/>
    </source>
</evidence>
<dbReference type="NCBIfam" id="TIGR03025">
    <property type="entry name" value="EPS_sugtrans"/>
    <property type="match status" value="1"/>
</dbReference>
<evidence type="ECO:0000256" key="5">
    <source>
        <dbReference type="ARBA" id="ARBA00022989"/>
    </source>
</evidence>
<name>A0ABU2NIW7_9PSEU</name>
<dbReference type="Gene3D" id="3.40.50.720">
    <property type="entry name" value="NAD(P)-binding Rossmann-like Domain"/>
    <property type="match status" value="1"/>
</dbReference>
<dbReference type="InterPro" id="IPR003362">
    <property type="entry name" value="Bact_transf"/>
</dbReference>
<dbReference type="EMBL" id="JAVREJ010000034">
    <property type="protein sequence ID" value="MDT0353517.1"/>
    <property type="molecule type" value="Genomic_DNA"/>
</dbReference>
<feature type="region of interest" description="Disordered" evidence="7">
    <location>
        <begin position="1"/>
        <end position="26"/>
    </location>
</feature>
<sequence length="621" mass="68020">MRSVATSNVDAHRRWGGGVGARPSTARAHDLYSTRVTRWRRRATVTAIVSPSPTVVQSNGLIGHIERNSLPSLEDHAPSGLRLNAYCASTVQPCGRRGIDRGFLVLPARRGPRRSRNRTCSEETMTSVDPLTSSTPAPRPRSLARSPRHVPDPPQSVTESVSVPAPRTPEAHVPPPRRSTLSQVRAWMVVLPVDAVLLSTPVHWAPQQWRAHVAMTLLGLLLLTGGARYRARLHLSVLDELPALLSRLLTAAAVIATVIALRHEQEAVSTFLVNVSVAIGMVVVGRVVTTCLVGLGRRRRVTRHSTVLIGGGALAAELAEILCRRPRYGLTVIGFVDDGDGCVAEAVVPQLGGLGDLDAVIQNHGADVVLIADGDFAERKLLDIVRTRAAQRCDLLVVPRMHHFAMQTGIGDHIGSIPVYRVRNPNLRGPAHMVKRAFDVIVSGLALLVIAPIVVLCAIAVRIEGGPGVIFRQPRVGRDGAVFQCLKLRSMLPANETDSATTWSVANDNRVGPVGRFLRRTSLDELPQLWNILRGDMTLVGPRPERPHFVERFSAEYDRYAHRHRMQAGLTGLAQVSGLRGDTSIADRARFDNYYIEHWTLWLDIKIIVRTFSEVLFARGR</sequence>
<proteinExistence type="inferred from homology"/>
<evidence type="ECO:0000256" key="6">
    <source>
        <dbReference type="ARBA" id="ARBA00023136"/>
    </source>
</evidence>
<organism evidence="10 11">
    <name type="scientific">Pseudonocardia charpentierae</name>
    <dbReference type="NCBI Taxonomy" id="3075545"/>
    <lineage>
        <taxon>Bacteria</taxon>
        <taxon>Bacillati</taxon>
        <taxon>Actinomycetota</taxon>
        <taxon>Actinomycetes</taxon>
        <taxon>Pseudonocardiales</taxon>
        <taxon>Pseudonocardiaceae</taxon>
        <taxon>Pseudonocardia</taxon>
    </lineage>
</organism>
<feature type="transmembrane region" description="Helical" evidence="8">
    <location>
        <begin position="211"/>
        <end position="229"/>
    </location>
</feature>
<keyword evidence="5 8" id="KW-1133">Transmembrane helix</keyword>
<evidence type="ECO:0000313" key="11">
    <source>
        <dbReference type="Proteomes" id="UP001183202"/>
    </source>
</evidence>
<feature type="region of interest" description="Disordered" evidence="7">
    <location>
        <begin position="110"/>
        <end position="178"/>
    </location>
</feature>
<dbReference type="PANTHER" id="PTHR30576:SF0">
    <property type="entry name" value="UNDECAPRENYL-PHOSPHATE N-ACETYLGALACTOSAMINYL 1-PHOSPHATE TRANSFERASE-RELATED"/>
    <property type="match status" value="1"/>
</dbReference>
<gene>
    <name evidence="10" type="ORF">RM445_28895</name>
</gene>
<dbReference type="InterPro" id="IPR017475">
    <property type="entry name" value="EPS_sugar_tfrase"/>
</dbReference>
<evidence type="ECO:0000256" key="4">
    <source>
        <dbReference type="ARBA" id="ARBA00022692"/>
    </source>
</evidence>
<feature type="domain" description="Bacterial sugar transferase" evidence="9">
    <location>
        <begin position="435"/>
        <end position="616"/>
    </location>
</feature>
<comment type="similarity">
    <text evidence="2">Belongs to the bacterial sugar transferase family.</text>
</comment>
<keyword evidence="4 8" id="KW-0812">Transmembrane</keyword>
<dbReference type="Pfam" id="PF02397">
    <property type="entry name" value="Bac_transf"/>
    <property type="match status" value="1"/>
</dbReference>
<dbReference type="EC" id="2.7.8.-" evidence="10"/>
<dbReference type="PANTHER" id="PTHR30576">
    <property type="entry name" value="COLANIC BIOSYNTHESIS UDP-GLUCOSE LIPID CARRIER TRANSFERASE"/>
    <property type="match status" value="1"/>
</dbReference>
<evidence type="ECO:0000256" key="2">
    <source>
        <dbReference type="ARBA" id="ARBA00006464"/>
    </source>
</evidence>
<dbReference type="Proteomes" id="UP001183202">
    <property type="component" value="Unassembled WGS sequence"/>
</dbReference>
<evidence type="ECO:0000256" key="7">
    <source>
        <dbReference type="SAM" id="MobiDB-lite"/>
    </source>
</evidence>
<evidence type="ECO:0000313" key="10">
    <source>
        <dbReference type="EMBL" id="MDT0353517.1"/>
    </source>
</evidence>
<reference evidence="11" key="1">
    <citation type="submission" date="2023-07" db="EMBL/GenBank/DDBJ databases">
        <title>30 novel species of actinomycetes from the DSMZ collection.</title>
        <authorList>
            <person name="Nouioui I."/>
        </authorList>
    </citation>
    <scope>NUCLEOTIDE SEQUENCE [LARGE SCALE GENOMIC DNA]</scope>
    <source>
        <strain evidence="11">DSM 45834</strain>
    </source>
</reference>
<feature type="transmembrane region" description="Helical" evidence="8">
    <location>
        <begin position="241"/>
        <end position="261"/>
    </location>
</feature>
<keyword evidence="11" id="KW-1185">Reference proteome</keyword>
<evidence type="ECO:0000256" key="8">
    <source>
        <dbReference type="SAM" id="Phobius"/>
    </source>
</evidence>
<evidence type="ECO:0000256" key="1">
    <source>
        <dbReference type="ARBA" id="ARBA00004141"/>
    </source>
</evidence>
<dbReference type="Pfam" id="PF13727">
    <property type="entry name" value="CoA_binding_3"/>
    <property type="match status" value="1"/>
</dbReference>
<protein>
    <submittedName>
        <fullName evidence="10">Sugar transferase</fullName>
        <ecNumber evidence="10">2.7.8.-</ecNumber>
    </submittedName>
</protein>
<keyword evidence="3 10" id="KW-0808">Transferase</keyword>
<evidence type="ECO:0000259" key="9">
    <source>
        <dbReference type="Pfam" id="PF02397"/>
    </source>
</evidence>
<feature type="transmembrane region" description="Helical" evidence="8">
    <location>
        <begin position="186"/>
        <end position="205"/>
    </location>
</feature>
<dbReference type="GO" id="GO:0016740">
    <property type="term" value="F:transferase activity"/>
    <property type="evidence" value="ECO:0007669"/>
    <property type="project" value="UniProtKB-KW"/>
</dbReference>
<feature type="transmembrane region" description="Helical" evidence="8">
    <location>
        <begin position="437"/>
        <end position="461"/>
    </location>
</feature>
<accession>A0ABU2NIW7</accession>
<keyword evidence="6 8" id="KW-0472">Membrane</keyword>
<feature type="transmembrane region" description="Helical" evidence="8">
    <location>
        <begin position="273"/>
        <end position="295"/>
    </location>
</feature>
<feature type="compositionally biased region" description="Low complexity" evidence="7">
    <location>
        <begin position="130"/>
        <end position="145"/>
    </location>
</feature>
<comment type="caution">
    <text evidence="10">The sequence shown here is derived from an EMBL/GenBank/DDBJ whole genome shotgun (WGS) entry which is preliminary data.</text>
</comment>
<comment type="subcellular location">
    <subcellularLocation>
        <location evidence="1">Membrane</location>
        <topology evidence="1">Multi-pass membrane protein</topology>
    </subcellularLocation>
</comment>